<protein>
    <submittedName>
        <fullName evidence="2">Uncharacterized protein</fullName>
    </submittedName>
</protein>
<evidence type="ECO:0000313" key="3">
    <source>
        <dbReference type="Proteomes" id="UP001153555"/>
    </source>
</evidence>
<dbReference type="PANTHER" id="PTHR34112:SF13">
    <property type="entry name" value="OS04G0448200 PROTEIN"/>
    <property type="match status" value="1"/>
</dbReference>
<dbReference type="Proteomes" id="UP001153555">
    <property type="component" value="Unassembled WGS sequence"/>
</dbReference>
<feature type="compositionally biased region" description="Low complexity" evidence="1">
    <location>
        <begin position="131"/>
        <end position="143"/>
    </location>
</feature>
<proteinExistence type="predicted"/>
<feature type="region of interest" description="Disordered" evidence="1">
    <location>
        <begin position="98"/>
        <end position="176"/>
    </location>
</feature>
<sequence length="636" mass="69388">MQSMLDFHIPVFFSPVKFGNPFELVFLDPLFRRYLPEPTTWGQLKLEGSGLAREFACGHLQFSKKKIEVDYVQCLMERTEHALVPEWLRCTGNVAGSGTSAHHKDTSSMHSPRSRTVRSNSGKDSSRFLDRSSLTDSRRSSSSNGSEKHPYSSFTRNPRNRNRAREKEKEKAFPNDIWDHGSLDPLETILTRGVERIGFRRSQSLVTRKPGEVVTRTVEDYKKPRQSSTNPSGIQNSGLERDFPSLGTEEKQGVIGNSRVPSSGLSSAVHSLPIGNSGFLGGEKWTSALAEVPAALVSNGVGHSHAQQNVVTSCPGGLNMAEALSQPPAQVRASPQMPDKSQRLEELAIKQSRQLIPMTPSMSKPLSLNSGDKSKQPKIAVKANEMSKGLQPQPHSPHLSNHSYAGKFLVLKPGRENTSTSSGDANYKVHNGPGPNSPSTPTASMSPKNSVVSNLDDKVAALSVNSRSNVDKRSPQSMAQSRSEFFNLMRRKSMPNATTTLSDSSSAVSSVGEEISKEGCAPEIPSPFENGGLITCNGNGHYSPEKSESCADKEKTDVFSDGQLCPDEEEAAFLRSLGWEENGGEDEGLTEEEINAFYQEYMKRRPSLKVRINSLPKCSALPAISSSESSSSESED</sequence>
<feature type="compositionally biased region" description="Polar residues" evidence="1">
    <location>
        <begin position="437"/>
        <end position="451"/>
    </location>
</feature>
<gene>
    <name evidence="2" type="ORF">SHERM_06884</name>
</gene>
<evidence type="ECO:0000313" key="2">
    <source>
        <dbReference type="EMBL" id="CAA0840847.1"/>
    </source>
</evidence>
<feature type="region of interest" description="Disordered" evidence="1">
    <location>
        <begin position="414"/>
        <end position="451"/>
    </location>
</feature>
<dbReference type="AlphaFoldDB" id="A0A9N7NYB2"/>
<feature type="compositionally biased region" description="Polar residues" evidence="1">
    <location>
        <begin position="226"/>
        <end position="238"/>
    </location>
</feature>
<feature type="region of interest" description="Disordered" evidence="1">
    <location>
        <begin position="221"/>
        <end position="245"/>
    </location>
</feature>
<reference evidence="2" key="1">
    <citation type="submission" date="2019-12" db="EMBL/GenBank/DDBJ databases">
        <authorList>
            <person name="Scholes J."/>
        </authorList>
    </citation>
    <scope>NUCLEOTIDE SEQUENCE</scope>
</reference>
<feature type="compositionally biased region" description="Low complexity" evidence="1">
    <location>
        <begin position="502"/>
        <end position="511"/>
    </location>
</feature>
<keyword evidence="3" id="KW-1185">Reference proteome</keyword>
<feature type="compositionally biased region" description="Basic and acidic residues" evidence="1">
    <location>
        <begin position="163"/>
        <end position="176"/>
    </location>
</feature>
<name>A0A9N7NYB2_STRHE</name>
<dbReference type="PANTHER" id="PTHR34112">
    <property type="entry name" value="C-JUN-AMINO-TERMINAL KINASE-INTERACTING PROTEIN"/>
    <property type="match status" value="1"/>
</dbReference>
<accession>A0A9N7NYB2</accession>
<dbReference type="EMBL" id="CACSLK010034002">
    <property type="protein sequence ID" value="CAA0840847.1"/>
    <property type="molecule type" value="Genomic_DNA"/>
</dbReference>
<comment type="caution">
    <text evidence="2">The sequence shown here is derived from an EMBL/GenBank/DDBJ whole genome shotgun (WGS) entry which is preliminary data.</text>
</comment>
<feature type="region of interest" description="Disordered" evidence="1">
    <location>
        <begin position="489"/>
        <end position="526"/>
    </location>
</feature>
<organism evidence="2 3">
    <name type="scientific">Striga hermonthica</name>
    <name type="common">Purple witchweed</name>
    <name type="synonym">Buchnera hermonthica</name>
    <dbReference type="NCBI Taxonomy" id="68872"/>
    <lineage>
        <taxon>Eukaryota</taxon>
        <taxon>Viridiplantae</taxon>
        <taxon>Streptophyta</taxon>
        <taxon>Embryophyta</taxon>
        <taxon>Tracheophyta</taxon>
        <taxon>Spermatophyta</taxon>
        <taxon>Magnoliopsida</taxon>
        <taxon>eudicotyledons</taxon>
        <taxon>Gunneridae</taxon>
        <taxon>Pentapetalae</taxon>
        <taxon>asterids</taxon>
        <taxon>lamiids</taxon>
        <taxon>Lamiales</taxon>
        <taxon>Orobanchaceae</taxon>
        <taxon>Buchnereae</taxon>
        <taxon>Striga</taxon>
    </lineage>
</organism>
<dbReference type="OrthoDB" id="848545at2759"/>
<evidence type="ECO:0000256" key="1">
    <source>
        <dbReference type="SAM" id="MobiDB-lite"/>
    </source>
</evidence>